<gene>
    <name evidence="2" type="ORF">GCM10008013_19500</name>
</gene>
<protein>
    <recommendedName>
        <fullName evidence="1">GmrSD restriction endonucleases N-terminal domain-containing protein</fullName>
    </recommendedName>
</protein>
<sequence length="632" mass="73856">MGVKFVGSINNIVINRTMTPDERQAYKNLKDYDGGEYKVKSIERITEVLSKDNKYQIMQNSVLETNQDEIDDFLNYAQLVNFRHADFRPGLYVDKSAYESSYAKKVYFSSELEFIIELFISHHNIHGFADGNKRTALNVLIDLTNKLTKYYLKDILLIQDAQILYLEKRLTKQEFLKLIYNEVKVKLFISTMKCNLEHLIPRRNIEASDNNQIALQSDRRSGFNLTDLEKGQFFYDQLRKPVFQRDTNQWTVERLEKLIITFLDDGLIPAIILWESSDGEIYVIDGSHRISSLIAWVNSDYGKENQLSDSNHNAIEEYINDKIGSYNEIKASKNEKYKQVKQIIAKRSIAVQWVTGNYEKVKESFIRINEQGVVISEDEKELIENDSLDTSKLSRAILSHGLGQTSRDQSEKSLELFNRLFIPYFSFHLKNFPLAGSLNEDFVISRIYNFVKIVDSGEKLGIKDLEEKALNLLCFVQDELNINQQVYFYGATQKFKTNSFYGFMRFMSLLIENQDLLSQFVNNRREFEDYLVENERHIQEIARKKRQAKKAYDEVADYYKAVLEACSNEEFKNIQLRFPYLDFRENKHVSTKGKNILRKYEDNISKIPRCVRCGGFIDGREGETKSHSICTK</sequence>
<comment type="caution">
    <text evidence="2">The sequence shown here is derived from an EMBL/GenBank/DDBJ whole genome shotgun (WGS) entry which is preliminary data.</text>
</comment>
<proteinExistence type="predicted"/>
<keyword evidence="3" id="KW-1185">Reference proteome</keyword>
<dbReference type="Proteomes" id="UP000659344">
    <property type="component" value="Unassembled WGS sequence"/>
</dbReference>
<dbReference type="InterPro" id="IPR004919">
    <property type="entry name" value="GmrSD_N"/>
</dbReference>
<evidence type="ECO:0000259" key="1">
    <source>
        <dbReference type="Pfam" id="PF03235"/>
    </source>
</evidence>
<reference evidence="3" key="1">
    <citation type="journal article" date="2019" name="Int. J. Syst. Evol. Microbiol.">
        <title>The Global Catalogue of Microorganisms (GCM) 10K type strain sequencing project: providing services to taxonomists for standard genome sequencing and annotation.</title>
        <authorList>
            <consortium name="The Broad Institute Genomics Platform"/>
            <consortium name="The Broad Institute Genome Sequencing Center for Infectious Disease"/>
            <person name="Wu L."/>
            <person name="Ma J."/>
        </authorList>
    </citation>
    <scope>NUCLEOTIDE SEQUENCE [LARGE SCALE GENOMIC DNA]</scope>
    <source>
        <strain evidence="3">CGMCC 1.12769</strain>
    </source>
</reference>
<dbReference type="EMBL" id="BMFT01000001">
    <property type="protein sequence ID" value="GGH21532.1"/>
    <property type="molecule type" value="Genomic_DNA"/>
</dbReference>
<dbReference type="Pfam" id="PF03235">
    <property type="entry name" value="GmrSD_N"/>
    <property type="match status" value="1"/>
</dbReference>
<evidence type="ECO:0000313" key="3">
    <source>
        <dbReference type="Proteomes" id="UP000659344"/>
    </source>
</evidence>
<organism evidence="2 3">
    <name type="scientific">Paenibacillus segetis</name>
    <dbReference type="NCBI Taxonomy" id="1325360"/>
    <lineage>
        <taxon>Bacteria</taxon>
        <taxon>Bacillati</taxon>
        <taxon>Bacillota</taxon>
        <taxon>Bacilli</taxon>
        <taxon>Bacillales</taxon>
        <taxon>Paenibacillaceae</taxon>
        <taxon>Paenibacillus</taxon>
    </lineage>
</organism>
<name>A0ABQ1YEK7_9BACL</name>
<feature type="domain" description="GmrSD restriction endonucleases N-terminal" evidence="1">
    <location>
        <begin position="238"/>
        <end position="379"/>
    </location>
</feature>
<accession>A0ABQ1YEK7</accession>
<evidence type="ECO:0000313" key="2">
    <source>
        <dbReference type="EMBL" id="GGH21532.1"/>
    </source>
</evidence>